<reference evidence="2" key="1">
    <citation type="journal article" name="BMC Genomics">
        <title>Long-read sequencing and de novo genome assembly of marine medaka (Oryzias melastigma).</title>
        <authorList>
            <person name="Liang P."/>
            <person name="Saqib H.S.A."/>
            <person name="Ni X."/>
            <person name="Shen Y."/>
        </authorList>
    </citation>
    <scope>NUCLEOTIDE SEQUENCE</scope>
    <source>
        <strain evidence="2">Bigg-433</strain>
    </source>
</reference>
<dbReference type="EMBL" id="WKFB01000680">
    <property type="protein sequence ID" value="KAF6718819.1"/>
    <property type="molecule type" value="Genomic_DNA"/>
</dbReference>
<proteinExistence type="predicted"/>
<organism evidence="2 3">
    <name type="scientific">Oryzias melastigma</name>
    <name type="common">Marine medaka</name>
    <dbReference type="NCBI Taxonomy" id="30732"/>
    <lineage>
        <taxon>Eukaryota</taxon>
        <taxon>Metazoa</taxon>
        <taxon>Chordata</taxon>
        <taxon>Craniata</taxon>
        <taxon>Vertebrata</taxon>
        <taxon>Euteleostomi</taxon>
        <taxon>Actinopterygii</taxon>
        <taxon>Neopterygii</taxon>
        <taxon>Teleostei</taxon>
        <taxon>Neoteleostei</taxon>
        <taxon>Acanthomorphata</taxon>
        <taxon>Ovalentaria</taxon>
        <taxon>Atherinomorphae</taxon>
        <taxon>Beloniformes</taxon>
        <taxon>Adrianichthyidae</taxon>
        <taxon>Oryziinae</taxon>
        <taxon>Oryzias</taxon>
    </lineage>
</organism>
<gene>
    <name evidence="2" type="ORF">FQA47_000647</name>
</gene>
<feature type="compositionally biased region" description="Basic and acidic residues" evidence="1">
    <location>
        <begin position="35"/>
        <end position="44"/>
    </location>
</feature>
<name>A0A834BWU8_ORYME</name>
<comment type="caution">
    <text evidence="2">The sequence shown here is derived from an EMBL/GenBank/DDBJ whole genome shotgun (WGS) entry which is preliminary data.</text>
</comment>
<dbReference type="Proteomes" id="UP000646548">
    <property type="component" value="Unassembled WGS sequence"/>
</dbReference>
<evidence type="ECO:0000313" key="3">
    <source>
        <dbReference type="Proteomes" id="UP000646548"/>
    </source>
</evidence>
<dbReference type="AlphaFoldDB" id="A0A834BWU8"/>
<evidence type="ECO:0000256" key="1">
    <source>
        <dbReference type="SAM" id="MobiDB-lite"/>
    </source>
</evidence>
<protein>
    <submittedName>
        <fullName evidence="2">Uncharacterized protein</fullName>
    </submittedName>
</protein>
<feature type="region of interest" description="Disordered" evidence="1">
    <location>
        <begin position="23"/>
        <end position="49"/>
    </location>
</feature>
<evidence type="ECO:0000313" key="2">
    <source>
        <dbReference type="EMBL" id="KAF6718819.1"/>
    </source>
</evidence>
<feature type="region of interest" description="Disordered" evidence="1">
    <location>
        <begin position="65"/>
        <end position="93"/>
    </location>
</feature>
<accession>A0A834BWU8</accession>
<sequence>MMVGTTEYLKGAAERQGLMTVEHNGQSQEGFQPESGHDPDEEFRGNGIKGMTSSVGAASLVQKIRPAHLNNERTSPLTDVSLAGAERPPSPRRQQMLAQREEEVWLLGICLLIGRLVHRKTKLRLFQTASGATFWDFVIYG</sequence>